<keyword evidence="4" id="KW-1185">Reference proteome</keyword>
<comment type="caution">
    <text evidence="3">The sequence shown here is derived from an EMBL/GenBank/DDBJ whole genome shotgun (WGS) entry which is preliminary data.</text>
</comment>
<dbReference type="Gene3D" id="3.60.21.10">
    <property type="match status" value="1"/>
</dbReference>
<gene>
    <name evidence="3" type="ORF">GCM10023090_20480</name>
</gene>
<dbReference type="InterPro" id="IPR050126">
    <property type="entry name" value="Ap4A_hydrolase"/>
</dbReference>
<dbReference type="Proteomes" id="UP001501788">
    <property type="component" value="Unassembled WGS sequence"/>
</dbReference>
<dbReference type="InterPro" id="IPR029052">
    <property type="entry name" value="Metallo-depent_PP-like"/>
</dbReference>
<evidence type="ECO:0000256" key="1">
    <source>
        <dbReference type="ARBA" id="ARBA00008950"/>
    </source>
</evidence>
<accession>A0ABP8L9P3</accession>
<dbReference type="PIRSF" id="PIRSF000883">
    <property type="entry name" value="Pesterase_MJ0912"/>
    <property type="match status" value="1"/>
</dbReference>
<dbReference type="InterPro" id="IPR024654">
    <property type="entry name" value="Calcineurin-like_PHP_lpxH"/>
</dbReference>
<proteinExistence type="inferred from homology"/>
<feature type="domain" description="Calcineurin-like phosphoesterase" evidence="2">
    <location>
        <begin position="1"/>
        <end position="218"/>
    </location>
</feature>
<protein>
    <submittedName>
        <fullName evidence="3">Metallophosphoesterase family protein</fullName>
    </submittedName>
</protein>
<sequence>MRIALLSDIHANRQAWDACVLQAGALGAERLAVLGDLVGYGGDPAYVVDRARAVQAEGGWVLQGNHDAMALHPPAPGDTAAQSMGAQGAAWTRSQLDNAQRTFLAALPLTARIGPTLLVHASADQPERWRYVEDEAAATRCLDAALRDQPDLHLVACGHVHHQALYYRGASGGLMRFAPTPGVPIPIPRHRRWVATIGSVGQPRDGDARAMWALLDTERATLRFERTPYAVDAAAQAIRTSGAMPEEFALRLERGR</sequence>
<comment type="similarity">
    <text evidence="1">Belongs to the metallophosphoesterase superfamily. YfcE family.</text>
</comment>
<evidence type="ECO:0000259" key="2">
    <source>
        <dbReference type="Pfam" id="PF12850"/>
    </source>
</evidence>
<dbReference type="Pfam" id="PF12850">
    <property type="entry name" value="Metallophos_2"/>
    <property type="match status" value="1"/>
</dbReference>
<dbReference type="PANTHER" id="PTHR42850">
    <property type="entry name" value="METALLOPHOSPHOESTERASE"/>
    <property type="match status" value="1"/>
</dbReference>
<dbReference type="RefSeq" id="WP_345064312.1">
    <property type="nucleotide sequence ID" value="NZ_BAABEX010000013.1"/>
</dbReference>
<dbReference type="InterPro" id="IPR011152">
    <property type="entry name" value="Pesterase_MJ0912"/>
</dbReference>
<evidence type="ECO:0000313" key="4">
    <source>
        <dbReference type="Proteomes" id="UP001501788"/>
    </source>
</evidence>
<dbReference type="CDD" id="cd00838">
    <property type="entry name" value="MPP_superfamily"/>
    <property type="match status" value="1"/>
</dbReference>
<evidence type="ECO:0000313" key="3">
    <source>
        <dbReference type="EMBL" id="GAA4425491.1"/>
    </source>
</evidence>
<organism evidence="3 4">
    <name type="scientific">Acidovorax lacteus</name>
    <dbReference type="NCBI Taxonomy" id="1924988"/>
    <lineage>
        <taxon>Bacteria</taxon>
        <taxon>Pseudomonadati</taxon>
        <taxon>Pseudomonadota</taxon>
        <taxon>Betaproteobacteria</taxon>
        <taxon>Burkholderiales</taxon>
        <taxon>Comamonadaceae</taxon>
        <taxon>Acidovorax</taxon>
    </lineage>
</organism>
<reference evidence="4" key="1">
    <citation type="journal article" date="2019" name="Int. J. Syst. Evol. Microbiol.">
        <title>The Global Catalogue of Microorganisms (GCM) 10K type strain sequencing project: providing services to taxonomists for standard genome sequencing and annotation.</title>
        <authorList>
            <consortium name="The Broad Institute Genomics Platform"/>
            <consortium name="The Broad Institute Genome Sequencing Center for Infectious Disease"/>
            <person name="Wu L."/>
            <person name="Ma J."/>
        </authorList>
    </citation>
    <scope>NUCLEOTIDE SEQUENCE [LARGE SCALE GENOMIC DNA]</scope>
    <source>
        <strain evidence="4">JCM 31890</strain>
    </source>
</reference>
<dbReference type="EMBL" id="BAABEX010000013">
    <property type="protein sequence ID" value="GAA4425491.1"/>
    <property type="molecule type" value="Genomic_DNA"/>
</dbReference>
<name>A0ABP8L9P3_9BURK</name>
<dbReference type="SUPFAM" id="SSF56300">
    <property type="entry name" value="Metallo-dependent phosphatases"/>
    <property type="match status" value="1"/>
</dbReference>
<dbReference type="PANTHER" id="PTHR42850:SF2">
    <property type="entry name" value="BLL5683 PROTEIN"/>
    <property type="match status" value="1"/>
</dbReference>